<dbReference type="Proteomes" id="UP000677913">
    <property type="component" value="Unassembled WGS sequence"/>
</dbReference>
<dbReference type="RefSeq" id="WP_211471591.1">
    <property type="nucleotide sequence ID" value="NZ_JAGSXH010000154.1"/>
</dbReference>
<dbReference type="GO" id="GO:0016878">
    <property type="term" value="F:acid-thiol ligase activity"/>
    <property type="evidence" value="ECO:0007669"/>
    <property type="project" value="UniProtKB-ARBA"/>
</dbReference>
<dbReference type="InterPro" id="IPR042099">
    <property type="entry name" value="ANL_N_sf"/>
</dbReference>
<dbReference type="InterPro" id="IPR045851">
    <property type="entry name" value="AMP-bd_C_sf"/>
</dbReference>
<dbReference type="PANTHER" id="PTHR43767">
    <property type="entry name" value="LONG-CHAIN-FATTY-ACID--COA LIGASE"/>
    <property type="match status" value="1"/>
</dbReference>
<dbReference type="Gene3D" id="3.40.50.12780">
    <property type="entry name" value="N-terminal domain of ligase-like"/>
    <property type="match status" value="1"/>
</dbReference>
<dbReference type="AlphaFoldDB" id="A0A8J7WQ73"/>
<dbReference type="SUPFAM" id="SSF56801">
    <property type="entry name" value="Acetyl-CoA synthetase-like"/>
    <property type="match status" value="1"/>
</dbReference>
<organism evidence="2 3">
    <name type="scientific">Actinocrinis puniceicyclus</name>
    <dbReference type="NCBI Taxonomy" id="977794"/>
    <lineage>
        <taxon>Bacteria</taxon>
        <taxon>Bacillati</taxon>
        <taxon>Actinomycetota</taxon>
        <taxon>Actinomycetes</taxon>
        <taxon>Catenulisporales</taxon>
        <taxon>Actinospicaceae</taxon>
        <taxon>Actinocrinis</taxon>
    </lineage>
</organism>
<evidence type="ECO:0000313" key="3">
    <source>
        <dbReference type="Proteomes" id="UP000677913"/>
    </source>
</evidence>
<reference evidence="2" key="1">
    <citation type="submission" date="2021-04" db="EMBL/GenBank/DDBJ databases">
        <title>Genome based classification of Actinospica acidithermotolerans sp. nov., an actinobacterium isolated from an Indonesian hot spring.</title>
        <authorList>
            <person name="Kusuma A.B."/>
            <person name="Putra K.E."/>
            <person name="Nafisah S."/>
            <person name="Loh J."/>
            <person name="Nouioui I."/>
            <person name="Goodfellow M."/>
        </authorList>
    </citation>
    <scope>NUCLEOTIDE SEQUENCE</scope>
    <source>
        <strain evidence="2">DSM 45618</strain>
    </source>
</reference>
<comment type="caution">
    <text evidence="2">The sequence shown here is derived from an EMBL/GenBank/DDBJ whole genome shotgun (WGS) entry which is preliminary data.</text>
</comment>
<dbReference type="InterPro" id="IPR000873">
    <property type="entry name" value="AMP-dep_synth/lig_dom"/>
</dbReference>
<dbReference type="Gene3D" id="3.30.300.30">
    <property type="match status" value="1"/>
</dbReference>
<feature type="domain" description="AMP-dependent synthetase/ligase" evidence="1">
    <location>
        <begin position="20"/>
        <end position="365"/>
    </location>
</feature>
<name>A0A8J7WQ73_9ACTN</name>
<dbReference type="InterPro" id="IPR050237">
    <property type="entry name" value="ATP-dep_AMP-bd_enzyme"/>
</dbReference>
<evidence type="ECO:0000259" key="1">
    <source>
        <dbReference type="Pfam" id="PF00501"/>
    </source>
</evidence>
<dbReference type="EMBL" id="JAGSXH010000154">
    <property type="protein sequence ID" value="MBS2966478.1"/>
    <property type="molecule type" value="Genomic_DNA"/>
</dbReference>
<gene>
    <name evidence="2" type="ORF">KGA66_25785</name>
</gene>
<sequence length="506" mass="54722">MNDILEQDEGAPETVCAFLDRAERTWPGSPAIRDVDTTLTYRELAQSSLRAASWLRSRGVLHGDRVLLRHPNAARMAAFVLGAMHLGAVAVPVSPDMSLFQLRGVFADADATVSICAEHEAADLRSLHESQIVSLAAAWDAARSQAPLDGPPLARPDDLSLLIYTSGSTASPKGVMCTHRQVSFAVRSISRRLRYQANDAVFCRLPLSFDYGLYQLLLCLYAGAELQVPEPGNDPRLVRRIRDWQSTVVPVVPSLAAMLISLAQRDRRPTRVRLFTNTGAALEPSDADALRRCFPGAKVSLMFGITECKRISILDADEDLTRPGSVGTPLDGTRVEVVDERGHPVPAGEIGQFVVSGPHVMQGYWRAPELTEQRFRPGPDGVTRALYTGDYGSVDAEGHLHFAGRRDDIFKHRGTRVSTLEIEAAAMDLRDVYAAAALPPAGGRGPALFVVGDTTPVAVLAGLADRLERVKLPTFCRVLDALPLTVNGKVDKAVLAKLAAKGESDG</sequence>
<evidence type="ECO:0000313" key="2">
    <source>
        <dbReference type="EMBL" id="MBS2966478.1"/>
    </source>
</evidence>
<accession>A0A8J7WQ73</accession>
<dbReference type="PANTHER" id="PTHR43767:SF1">
    <property type="entry name" value="NONRIBOSOMAL PEPTIDE SYNTHASE PES1 (EUROFUNG)-RELATED"/>
    <property type="match status" value="1"/>
</dbReference>
<keyword evidence="3" id="KW-1185">Reference proteome</keyword>
<protein>
    <submittedName>
        <fullName evidence="2">AMP-binding protein</fullName>
    </submittedName>
</protein>
<proteinExistence type="predicted"/>
<dbReference type="Pfam" id="PF00501">
    <property type="entry name" value="AMP-binding"/>
    <property type="match status" value="1"/>
</dbReference>